<reference evidence="1 2" key="1">
    <citation type="journal article" date="2021" name="BMC Genomics">
        <title>Datura genome reveals duplications of psychoactive alkaloid biosynthetic genes and high mutation rate following tissue culture.</title>
        <authorList>
            <person name="Rajewski A."/>
            <person name="Carter-House D."/>
            <person name="Stajich J."/>
            <person name="Litt A."/>
        </authorList>
    </citation>
    <scope>NUCLEOTIDE SEQUENCE [LARGE SCALE GENOMIC DNA]</scope>
    <source>
        <strain evidence="1">AR-01</strain>
    </source>
</reference>
<evidence type="ECO:0000313" key="1">
    <source>
        <dbReference type="EMBL" id="MCE0480832.1"/>
    </source>
</evidence>
<evidence type="ECO:0000313" key="2">
    <source>
        <dbReference type="Proteomes" id="UP000823775"/>
    </source>
</evidence>
<comment type="caution">
    <text evidence="1">The sequence shown here is derived from an EMBL/GenBank/DDBJ whole genome shotgun (WGS) entry which is preliminary data.</text>
</comment>
<organism evidence="1 2">
    <name type="scientific">Datura stramonium</name>
    <name type="common">Jimsonweed</name>
    <name type="synonym">Common thornapple</name>
    <dbReference type="NCBI Taxonomy" id="4076"/>
    <lineage>
        <taxon>Eukaryota</taxon>
        <taxon>Viridiplantae</taxon>
        <taxon>Streptophyta</taxon>
        <taxon>Embryophyta</taxon>
        <taxon>Tracheophyta</taxon>
        <taxon>Spermatophyta</taxon>
        <taxon>Magnoliopsida</taxon>
        <taxon>eudicotyledons</taxon>
        <taxon>Gunneridae</taxon>
        <taxon>Pentapetalae</taxon>
        <taxon>asterids</taxon>
        <taxon>lamiids</taxon>
        <taxon>Solanales</taxon>
        <taxon>Solanaceae</taxon>
        <taxon>Solanoideae</taxon>
        <taxon>Datureae</taxon>
        <taxon>Datura</taxon>
    </lineage>
</organism>
<gene>
    <name evidence="1" type="ORF">HAX54_037978</name>
</gene>
<sequence length="62" mass="7192">VLQSAILASSKSFMQTSPEWRRQMRLFYGAWVSSTSEHLYRHLKTPIVPSVPLTKMCDHPPY</sequence>
<proteinExistence type="predicted"/>
<protein>
    <submittedName>
        <fullName evidence="1">Uncharacterized protein</fullName>
    </submittedName>
</protein>
<keyword evidence="2" id="KW-1185">Reference proteome</keyword>
<name>A0ABS8VN41_DATST</name>
<accession>A0ABS8VN41</accession>
<feature type="non-terminal residue" evidence="1">
    <location>
        <position position="1"/>
    </location>
</feature>
<dbReference type="EMBL" id="JACEIK010005148">
    <property type="protein sequence ID" value="MCE0480832.1"/>
    <property type="molecule type" value="Genomic_DNA"/>
</dbReference>
<dbReference type="Proteomes" id="UP000823775">
    <property type="component" value="Unassembled WGS sequence"/>
</dbReference>